<dbReference type="InterPro" id="IPR002110">
    <property type="entry name" value="Ankyrin_rpt"/>
</dbReference>
<dbReference type="CDD" id="cd00063">
    <property type="entry name" value="FN3"/>
    <property type="match status" value="1"/>
</dbReference>
<dbReference type="Proteomes" id="UP001177023">
    <property type="component" value="Unassembled WGS sequence"/>
</dbReference>
<dbReference type="SUPFAM" id="SSF48403">
    <property type="entry name" value="Ankyrin repeat"/>
    <property type="match status" value="1"/>
</dbReference>
<dbReference type="PROSITE" id="PS50200">
    <property type="entry name" value="RA"/>
    <property type="match status" value="1"/>
</dbReference>
<feature type="domain" description="Ras-associating" evidence="2">
    <location>
        <begin position="1052"/>
        <end position="1152"/>
    </location>
</feature>
<name>A0AA36D8M9_9BILA</name>
<accession>A0AA36D8M9</accession>
<dbReference type="InterPro" id="IPR003961">
    <property type="entry name" value="FN3_dom"/>
</dbReference>
<sequence>MSQPYSLGLDESRGRPLLSVCAGAAHALASTALLVRQQSLDEPSDRGTGDAHLGDVLQKRERAKALIRQGSMEGFDKKKKTDEGDHRKKIKNNMISHLGGLLAVEGNDANALRVVLSKNAFDVNAKLSNCLYAEYKTKWTLLDVALLLGHRECAELLITNGAQENILTHLGTYQPEFLALYCRLSIFVEYFMMISQHEQRKSMLENDAKVYQKQYEVLAGFQKSLEDVWKNARWISRIASTARDKNSTHMAVPLCRLMAPLHAGSSEDVADVGYHSDQSTDKTDCGLLAVEGNDANALRVVLSKNAFDVNAKLSNCLYAEYKTKWTLLDVALLLGHRECAELLITNGAQENILMNSFAKRSEAVKEAVDSTKGRMSALRAGPPSKDTDKQLKLLTVHCELLHKMGHHVGAEVLPGPAEDVEAQVTGPYEVTVYFHAPSNFETAIVKYKVEWCASPAFDGHIDSWEETNMTKLPVKIGNLEKAGNIFGYGPPVSANPAVVMLSSWEDVEGPKDGRHEHMASISAISDQIDKHRNSLVWQRVFPSNDANGKKRRTGLKELFTASSKFSKNLQRGCYLATIIYTEGKLACTVDDCLPIIEVDESITTVNRDDFHWLMKLSVCWDQLPVLLDYNQNAYSNTNSLNFRAKLIAAAQSMHSALGLKDIGRLYQQPIVHENCIFLVTVRFVTDMSYVQALTLRWMSFDKLLRKKTPCTALDALNKNIVTVMNFFEACQISLKRGLYLGYLKLQSAINCARVVVPDSLPTVLPFVKVRDNPHVTEEEWNWIKAIDQNEAIDPSEFQKTMHSQLCNASNALLQDLDVDPDLVPGHRLYRAEVLQPHADVSIILLLPKPEEVCAAPTGSPGHGEFVESRRGCYSLPIPVFEIAHLGTYQPEFLALYCRLSIFVEYFMMISQHEQRKSMLENDAKVYQKQYEVLAGFSRIASTARDKNSTHMAVPLCRLMAPLHAGSSEDVADVGYHSDQSTDKTDCDRPVARVRPQSHAGSPRIGAKILDIEPLQLSRNRPSTIQPVTSSTVCKVPGSPGSHSLDSRKHIPSSCHIKIFAAYDCGLPEGTSVRLSISPNTTSMEVVSYVVEQLAKAAAKVKRLDDVDLPDANDFCLASVVGAKEKRLKEDHPVLRLQPPWSKGKLFVRRKDTILAAIYYGNESYV</sequence>
<comment type="caution">
    <text evidence="3">The sequence shown here is derived from an EMBL/GenBank/DDBJ whole genome shotgun (WGS) entry which is preliminary data.</text>
</comment>
<reference evidence="3" key="1">
    <citation type="submission" date="2023-06" db="EMBL/GenBank/DDBJ databases">
        <authorList>
            <person name="Delattre M."/>
        </authorList>
    </citation>
    <scope>NUCLEOTIDE SEQUENCE</scope>
    <source>
        <strain evidence="3">AF72</strain>
    </source>
</reference>
<evidence type="ECO:0000259" key="2">
    <source>
        <dbReference type="PROSITE" id="PS50200"/>
    </source>
</evidence>
<dbReference type="Gene3D" id="1.25.40.20">
    <property type="entry name" value="Ankyrin repeat-containing domain"/>
    <property type="match status" value="2"/>
</dbReference>
<evidence type="ECO:0000313" key="4">
    <source>
        <dbReference type="Proteomes" id="UP001177023"/>
    </source>
</evidence>
<protein>
    <recommendedName>
        <fullName evidence="2">Ras-associating domain-containing protein</fullName>
    </recommendedName>
</protein>
<dbReference type="GO" id="GO:0005819">
    <property type="term" value="C:spindle"/>
    <property type="evidence" value="ECO:0007669"/>
    <property type="project" value="TreeGrafter"/>
</dbReference>
<dbReference type="SMART" id="SM00248">
    <property type="entry name" value="ANK"/>
    <property type="match status" value="3"/>
</dbReference>
<dbReference type="InterPro" id="IPR036770">
    <property type="entry name" value="Ankyrin_rpt-contain_sf"/>
</dbReference>
<feature type="region of interest" description="Disordered" evidence="1">
    <location>
        <begin position="1021"/>
        <end position="1046"/>
    </location>
</feature>
<feature type="non-terminal residue" evidence="3">
    <location>
        <position position="1"/>
    </location>
</feature>
<feature type="compositionally biased region" description="Polar residues" evidence="1">
    <location>
        <begin position="1021"/>
        <end position="1032"/>
    </location>
</feature>
<dbReference type="GO" id="GO:0007165">
    <property type="term" value="P:signal transduction"/>
    <property type="evidence" value="ECO:0007669"/>
    <property type="project" value="InterPro"/>
</dbReference>
<dbReference type="AlphaFoldDB" id="A0AA36D8M9"/>
<keyword evidence="4" id="KW-1185">Reference proteome</keyword>
<dbReference type="InterPro" id="IPR000159">
    <property type="entry name" value="RA_dom"/>
</dbReference>
<dbReference type="EMBL" id="CATQJA010002665">
    <property type="protein sequence ID" value="CAJ0583148.1"/>
    <property type="molecule type" value="Genomic_DNA"/>
</dbReference>
<dbReference type="GO" id="GO:0061172">
    <property type="term" value="P:regulation of establishment of bipolar cell polarity"/>
    <property type="evidence" value="ECO:0007669"/>
    <property type="project" value="TreeGrafter"/>
</dbReference>
<evidence type="ECO:0000313" key="3">
    <source>
        <dbReference type="EMBL" id="CAJ0583148.1"/>
    </source>
</evidence>
<dbReference type="PANTHER" id="PTHR21437">
    <property type="entry name" value="WIDE AWAKE"/>
    <property type="match status" value="1"/>
</dbReference>
<organism evidence="3 4">
    <name type="scientific">Mesorhabditis spiculigera</name>
    <dbReference type="NCBI Taxonomy" id="96644"/>
    <lineage>
        <taxon>Eukaryota</taxon>
        <taxon>Metazoa</taxon>
        <taxon>Ecdysozoa</taxon>
        <taxon>Nematoda</taxon>
        <taxon>Chromadorea</taxon>
        <taxon>Rhabditida</taxon>
        <taxon>Rhabditina</taxon>
        <taxon>Rhabditomorpha</taxon>
        <taxon>Rhabditoidea</taxon>
        <taxon>Rhabditidae</taxon>
        <taxon>Mesorhabditinae</taxon>
        <taxon>Mesorhabditis</taxon>
    </lineage>
</organism>
<dbReference type="PANTHER" id="PTHR21437:SF1">
    <property type="entry name" value="WIDE AWAKE"/>
    <property type="match status" value="1"/>
</dbReference>
<dbReference type="GO" id="GO:0000132">
    <property type="term" value="P:establishment of mitotic spindle orientation"/>
    <property type="evidence" value="ECO:0007669"/>
    <property type="project" value="TreeGrafter"/>
</dbReference>
<dbReference type="InterPro" id="IPR039269">
    <property type="entry name" value="ANKFN1"/>
</dbReference>
<dbReference type="CDD" id="cd17117">
    <property type="entry name" value="RA_ANKFN1_like"/>
    <property type="match status" value="1"/>
</dbReference>
<gene>
    <name evidence="3" type="ORF">MSPICULIGERA_LOCUS21248</name>
</gene>
<proteinExistence type="predicted"/>
<evidence type="ECO:0000256" key="1">
    <source>
        <dbReference type="SAM" id="MobiDB-lite"/>
    </source>
</evidence>